<sequence>MKLIASAAAAVLLVAVLLVALPLAAQQAPTTEVTQLRAAVLRIDRQALRPVSRLDATPPDLGFAGAVLATEDNATTGRFMGQEFVTDTVAASPENAVKALDGILGAGTKFVTVLADDETTLALADRARETAPDALIFNALAQGDNLRNADCRANVIHVTPSRSMLTDALTQFLMWKKWGRWVLMSGSHPSDQALKAAYQASAKKFNAKIVAEKEFADTGGSRRSDTGHVLVQRQIPVDTQFGEDYDVLIAADENQVFAGYLPFQTWAARPVAGSAGLRARLWSPALESWGATQFQNRFEKLTRRPMRDEDYSTWLALRMLGEAATRTGSTDPTQLKQFILSPDFAVAGFKGEKMTIRDWDHQLRQPILLATDNIVVSVSPQEGYLHQVSQLDTLGTDRPETACKLDGG</sequence>
<dbReference type="Proteomes" id="UP001597213">
    <property type="component" value="Unassembled WGS sequence"/>
</dbReference>
<comment type="caution">
    <text evidence="3">The sequence shown here is derived from an EMBL/GenBank/DDBJ whole genome shotgun (WGS) entry which is preliminary data.</text>
</comment>
<dbReference type="InterPro" id="IPR022478">
    <property type="entry name" value="ABC_transptr_sub-bd_PQQ"/>
</dbReference>
<feature type="chain" id="PRO_5047305537" evidence="2">
    <location>
        <begin position="28"/>
        <end position="408"/>
    </location>
</feature>
<protein>
    <submittedName>
        <fullName evidence="3">ABC transporter substrate-binding protein</fullName>
    </submittedName>
</protein>
<dbReference type="PANTHER" id="PTHR30483">
    <property type="entry name" value="LEUCINE-SPECIFIC-BINDING PROTEIN"/>
    <property type="match status" value="1"/>
</dbReference>
<reference evidence="4" key="1">
    <citation type="journal article" date="2019" name="Int. J. Syst. Evol. Microbiol.">
        <title>The Global Catalogue of Microorganisms (GCM) 10K type strain sequencing project: providing services to taxonomists for standard genome sequencing and annotation.</title>
        <authorList>
            <consortium name="The Broad Institute Genomics Platform"/>
            <consortium name="The Broad Institute Genome Sequencing Center for Infectious Disease"/>
            <person name="Wu L."/>
            <person name="Ma J."/>
        </authorList>
    </citation>
    <scope>NUCLEOTIDE SEQUENCE [LARGE SCALE GENOMIC DNA]</scope>
    <source>
        <strain evidence="4">CCUG 56029</strain>
    </source>
</reference>
<name>A0ABW4R7E0_9RHOB</name>
<keyword evidence="4" id="KW-1185">Reference proteome</keyword>
<evidence type="ECO:0000256" key="2">
    <source>
        <dbReference type="SAM" id="SignalP"/>
    </source>
</evidence>
<accession>A0ABW4R7E0</accession>
<proteinExistence type="predicted"/>
<keyword evidence="1" id="KW-0813">Transport</keyword>
<gene>
    <name evidence="3" type="ORF">ACFSCT_07930</name>
</gene>
<feature type="signal peptide" evidence="2">
    <location>
        <begin position="1"/>
        <end position="27"/>
    </location>
</feature>
<dbReference type="SUPFAM" id="SSF53822">
    <property type="entry name" value="Periplasmic binding protein-like I"/>
    <property type="match status" value="1"/>
</dbReference>
<keyword evidence="1" id="KW-0029">Amino-acid transport</keyword>
<dbReference type="NCBIfam" id="TIGR03863">
    <property type="entry name" value="PQQ_ABC_bind"/>
    <property type="match status" value="1"/>
</dbReference>
<evidence type="ECO:0000313" key="3">
    <source>
        <dbReference type="EMBL" id="MFD1881640.1"/>
    </source>
</evidence>
<evidence type="ECO:0000256" key="1">
    <source>
        <dbReference type="ARBA" id="ARBA00022970"/>
    </source>
</evidence>
<keyword evidence="2" id="KW-0732">Signal</keyword>
<evidence type="ECO:0000313" key="4">
    <source>
        <dbReference type="Proteomes" id="UP001597213"/>
    </source>
</evidence>
<dbReference type="InterPro" id="IPR028082">
    <property type="entry name" value="Peripla_BP_I"/>
</dbReference>
<organism evidence="3 4">
    <name type="scientific">Paracoccus pacificus</name>
    <dbReference type="NCBI Taxonomy" id="1463598"/>
    <lineage>
        <taxon>Bacteria</taxon>
        <taxon>Pseudomonadati</taxon>
        <taxon>Pseudomonadota</taxon>
        <taxon>Alphaproteobacteria</taxon>
        <taxon>Rhodobacterales</taxon>
        <taxon>Paracoccaceae</taxon>
        <taxon>Paracoccus</taxon>
    </lineage>
</organism>
<dbReference type="Gene3D" id="3.40.50.2300">
    <property type="match status" value="3"/>
</dbReference>
<dbReference type="PANTHER" id="PTHR30483:SF6">
    <property type="entry name" value="PERIPLASMIC BINDING PROTEIN OF ABC TRANSPORTER FOR NATURAL AMINO ACIDS"/>
    <property type="match status" value="1"/>
</dbReference>
<dbReference type="RefSeq" id="WP_379141655.1">
    <property type="nucleotide sequence ID" value="NZ_JBHUEN010000020.1"/>
</dbReference>
<dbReference type="InterPro" id="IPR051010">
    <property type="entry name" value="BCAA_transport"/>
</dbReference>
<dbReference type="EMBL" id="JBHUEN010000020">
    <property type="protein sequence ID" value="MFD1881640.1"/>
    <property type="molecule type" value="Genomic_DNA"/>
</dbReference>